<dbReference type="Gene3D" id="3.90.79.10">
    <property type="entry name" value="Nucleoside Triphosphate Pyrophosphohydrolase"/>
    <property type="match status" value="1"/>
</dbReference>
<dbReference type="GO" id="GO:0006167">
    <property type="term" value="P:AMP biosynthetic process"/>
    <property type="evidence" value="ECO:0007669"/>
    <property type="project" value="TreeGrafter"/>
</dbReference>
<gene>
    <name evidence="2" type="ORF">LTR78_000973</name>
</gene>
<accession>A0AAE0WW55</accession>
<reference evidence="2" key="1">
    <citation type="submission" date="2023-07" db="EMBL/GenBank/DDBJ databases">
        <title>Black Yeasts Isolated from many extreme environments.</title>
        <authorList>
            <person name="Coleine C."/>
            <person name="Stajich J.E."/>
            <person name="Selbmann L."/>
        </authorList>
    </citation>
    <scope>NUCLEOTIDE SEQUENCE</scope>
    <source>
        <strain evidence="2">CCFEE 5485</strain>
    </source>
</reference>
<dbReference type="InterPro" id="IPR015797">
    <property type="entry name" value="NUDIX_hydrolase-like_dom_sf"/>
</dbReference>
<proteinExistence type="predicted"/>
<dbReference type="EMBL" id="JAUTXT010000002">
    <property type="protein sequence ID" value="KAK3679412.1"/>
    <property type="molecule type" value="Genomic_DNA"/>
</dbReference>
<name>A0AAE0WW55_9PEZI</name>
<dbReference type="AlphaFoldDB" id="A0AAE0WW55"/>
<protein>
    <recommendedName>
        <fullName evidence="4">Nudix hydrolase domain-containing protein</fullName>
    </recommendedName>
</protein>
<sequence>MANSNLQTEQYTAPNFTESCGAIAIKKSTRQICLIGQQGRYGYNYLLPKGRRNVGEDRTFVAVREMQERLTRAPPAGINTFGPLDHEEKGEQFMMTVRHTGPGQVKVIWWYIGAIDESVAKAREEDVYEAVLLTFEEALRTITYEDDRRVVREAERIFEHSYPKTRA</sequence>
<dbReference type="GO" id="GO:0006754">
    <property type="term" value="P:ATP biosynthetic process"/>
    <property type="evidence" value="ECO:0007669"/>
    <property type="project" value="TreeGrafter"/>
</dbReference>
<evidence type="ECO:0000313" key="3">
    <source>
        <dbReference type="Proteomes" id="UP001274830"/>
    </source>
</evidence>
<evidence type="ECO:0008006" key="4">
    <source>
        <dbReference type="Google" id="ProtNLM"/>
    </source>
</evidence>
<keyword evidence="1" id="KW-0378">Hydrolase</keyword>
<organism evidence="2 3">
    <name type="scientific">Recurvomyces mirabilis</name>
    <dbReference type="NCBI Taxonomy" id="574656"/>
    <lineage>
        <taxon>Eukaryota</taxon>
        <taxon>Fungi</taxon>
        <taxon>Dikarya</taxon>
        <taxon>Ascomycota</taxon>
        <taxon>Pezizomycotina</taxon>
        <taxon>Dothideomycetes</taxon>
        <taxon>Dothideomycetidae</taxon>
        <taxon>Mycosphaerellales</taxon>
        <taxon>Teratosphaeriaceae</taxon>
        <taxon>Recurvomyces</taxon>
    </lineage>
</organism>
<dbReference type="Proteomes" id="UP001274830">
    <property type="component" value="Unassembled WGS sequence"/>
</dbReference>
<evidence type="ECO:0000256" key="1">
    <source>
        <dbReference type="ARBA" id="ARBA00022801"/>
    </source>
</evidence>
<keyword evidence="3" id="KW-1185">Reference proteome</keyword>
<dbReference type="GO" id="GO:0004081">
    <property type="term" value="F:bis(5'-nucleosyl)-tetraphosphatase (asymmetrical) activity"/>
    <property type="evidence" value="ECO:0007669"/>
    <property type="project" value="TreeGrafter"/>
</dbReference>
<dbReference type="SUPFAM" id="SSF55811">
    <property type="entry name" value="Nudix"/>
    <property type="match status" value="1"/>
</dbReference>
<dbReference type="PANTHER" id="PTHR21340:SF0">
    <property type="entry name" value="BIS(5'-NUCLEOSYL)-TETRAPHOSPHATASE [ASYMMETRICAL]"/>
    <property type="match status" value="1"/>
</dbReference>
<dbReference type="InterPro" id="IPR051325">
    <property type="entry name" value="Nudix_hydrolase_domain"/>
</dbReference>
<dbReference type="PANTHER" id="PTHR21340">
    <property type="entry name" value="DIADENOSINE 5,5-P1,P4-TETRAPHOSPHATE PYROPHOSPHOHYDROLASE MUTT"/>
    <property type="match status" value="1"/>
</dbReference>
<evidence type="ECO:0000313" key="2">
    <source>
        <dbReference type="EMBL" id="KAK3679412.1"/>
    </source>
</evidence>
<comment type="caution">
    <text evidence="2">The sequence shown here is derived from an EMBL/GenBank/DDBJ whole genome shotgun (WGS) entry which is preliminary data.</text>
</comment>